<keyword evidence="2" id="KW-0805">Transcription regulation</keyword>
<comment type="similarity">
    <text evidence="1">Belongs to the LysR transcriptional regulatory family.</text>
</comment>
<dbReference type="Pfam" id="PF03466">
    <property type="entry name" value="LysR_substrate"/>
    <property type="match status" value="1"/>
</dbReference>
<comment type="caution">
    <text evidence="6">The sequence shown here is derived from an EMBL/GenBank/DDBJ whole genome shotgun (WGS) entry which is preliminary data.</text>
</comment>
<dbReference type="PANTHER" id="PTHR30537">
    <property type="entry name" value="HTH-TYPE TRANSCRIPTIONAL REGULATOR"/>
    <property type="match status" value="1"/>
</dbReference>
<evidence type="ECO:0000313" key="7">
    <source>
        <dbReference type="Proteomes" id="UP001495910"/>
    </source>
</evidence>
<dbReference type="EMBL" id="JBANDC010000004">
    <property type="protein sequence ID" value="MEM4987109.1"/>
    <property type="molecule type" value="Genomic_DNA"/>
</dbReference>
<protein>
    <submittedName>
        <fullName evidence="6">Transcriptional regulator GcvA</fullName>
    </submittedName>
</protein>
<accession>A0ABU9PSX8</accession>
<evidence type="ECO:0000256" key="3">
    <source>
        <dbReference type="ARBA" id="ARBA00023125"/>
    </source>
</evidence>
<feature type="domain" description="HTH lysR-type" evidence="5">
    <location>
        <begin position="18"/>
        <end position="75"/>
    </location>
</feature>
<evidence type="ECO:0000256" key="4">
    <source>
        <dbReference type="ARBA" id="ARBA00023163"/>
    </source>
</evidence>
<evidence type="ECO:0000256" key="2">
    <source>
        <dbReference type="ARBA" id="ARBA00023015"/>
    </source>
</evidence>
<evidence type="ECO:0000259" key="5">
    <source>
        <dbReference type="PROSITE" id="PS50931"/>
    </source>
</evidence>
<dbReference type="CDD" id="cd08432">
    <property type="entry name" value="PBP2_GcdR_TrpI_HvrB_AmpR_like"/>
    <property type="match status" value="1"/>
</dbReference>
<dbReference type="Pfam" id="PF00126">
    <property type="entry name" value="HTH_1"/>
    <property type="match status" value="1"/>
</dbReference>
<dbReference type="InterPro" id="IPR058163">
    <property type="entry name" value="LysR-type_TF_proteobact-type"/>
</dbReference>
<dbReference type="Proteomes" id="UP001495910">
    <property type="component" value="Unassembled WGS sequence"/>
</dbReference>
<dbReference type="SUPFAM" id="SSF46785">
    <property type="entry name" value="Winged helix' DNA-binding domain"/>
    <property type="match status" value="1"/>
</dbReference>
<dbReference type="RefSeq" id="WP_342828764.1">
    <property type="nucleotide sequence ID" value="NZ_JBANDC010000004.1"/>
</dbReference>
<dbReference type="PANTHER" id="PTHR30537:SF79">
    <property type="entry name" value="TRANSCRIPTIONAL REGULATOR-RELATED"/>
    <property type="match status" value="1"/>
</dbReference>
<proteinExistence type="inferred from homology"/>
<reference evidence="6 7" key="1">
    <citation type="submission" date="2024-02" db="EMBL/GenBank/DDBJ databases">
        <title>Draft genome sequence of Collimonas sp. strain H4R21, an effective mineral-weathering bacterial strain isolated from the beech rhizosphere.</title>
        <authorList>
            <person name="Morin E."/>
            <person name="Uroz S."/>
            <person name="Leveau J.H.J."/>
            <person name="Kumar R."/>
            <person name="Rey M.W."/>
            <person name="Pham J."/>
        </authorList>
    </citation>
    <scope>NUCLEOTIDE SEQUENCE [LARGE SCALE GENOMIC DNA]</scope>
    <source>
        <strain evidence="6 7">H4R21</strain>
    </source>
</reference>
<dbReference type="InterPro" id="IPR036390">
    <property type="entry name" value="WH_DNA-bd_sf"/>
</dbReference>
<organism evidence="6 7">
    <name type="scientific">Collimonas rhizosphaerae</name>
    <dbReference type="NCBI Taxonomy" id="3126357"/>
    <lineage>
        <taxon>Bacteria</taxon>
        <taxon>Pseudomonadati</taxon>
        <taxon>Pseudomonadota</taxon>
        <taxon>Betaproteobacteria</taxon>
        <taxon>Burkholderiales</taxon>
        <taxon>Oxalobacteraceae</taxon>
        <taxon>Collimonas</taxon>
    </lineage>
</organism>
<name>A0ABU9PSX8_9BURK</name>
<sequence length="310" mass="34632">MTEKCANTFLAIMFERLPPTQTLRAFEAAARLGNYTRAGEELHLTHSAISHQIRALEQRTGRKLFQREGRQMVLTDGGRLLAGEVRQALLALDRALHIGQAERRRVGQALRVSVPPSFASAWLVPRLAAFHRQHPHIDISLRTSHELSELDFSDADVAIWYGRAGYKNFRCQRLLKEVIFPVCSPRFAASHPAITPHDLAHHSLLRFAHHGGWEPWFAAAGIRQGEPRTGPVYDDPMHLLDAAAADQGIALARSCLVRNHLADGRLVRLFDITAPARGNYFSVSPFDTEKTATIAEFQEWLGAILSDSTE</sequence>
<keyword evidence="7" id="KW-1185">Reference proteome</keyword>
<dbReference type="PROSITE" id="PS50931">
    <property type="entry name" value="HTH_LYSR"/>
    <property type="match status" value="1"/>
</dbReference>
<dbReference type="InterPro" id="IPR005119">
    <property type="entry name" value="LysR_subst-bd"/>
</dbReference>
<evidence type="ECO:0000313" key="6">
    <source>
        <dbReference type="EMBL" id="MEM4987109.1"/>
    </source>
</evidence>
<gene>
    <name evidence="6" type="primary">gcvA</name>
    <name evidence="6" type="ORF">V8G57_06875</name>
</gene>
<dbReference type="InterPro" id="IPR000847">
    <property type="entry name" value="LysR_HTH_N"/>
</dbReference>
<dbReference type="NCBIfam" id="NF008352">
    <property type="entry name" value="PRK11139.1"/>
    <property type="match status" value="1"/>
</dbReference>
<dbReference type="PRINTS" id="PR00039">
    <property type="entry name" value="HTHLYSR"/>
</dbReference>
<dbReference type="Gene3D" id="1.10.10.10">
    <property type="entry name" value="Winged helix-like DNA-binding domain superfamily/Winged helix DNA-binding domain"/>
    <property type="match status" value="1"/>
</dbReference>
<evidence type="ECO:0000256" key="1">
    <source>
        <dbReference type="ARBA" id="ARBA00009437"/>
    </source>
</evidence>
<keyword evidence="4" id="KW-0804">Transcription</keyword>
<dbReference type="Gene3D" id="3.40.190.10">
    <property type="entry name" value="Periplasmic binding protein-like II"/>
    <property type="match status" value="2"/>
</dbReference>
<keyword evidence="3" id="KW-0238">DNA-binding</keyword>
<dbReference type="SUPFAM" id="SSF53850">
    <property type="entry name" value="Periplasmic binding protein-like II"/>
    <property type="match status" value="1"/>
</dbReference>
<dbReference type="InterPro" id="IPR036388">
    <property type="entry name" value="WH-like_DNA-bd_sf"/>
</dbReference>